<evidence type="ECO:0000256" key="9">
    <source>
        <dbReference type="SAM" id="Phobius"/>
    </source>
</evidence>
<evidence type="ECO:0000256" key="5">
    <source>
        <dbReference type="ARBA" id="ARBA00022741"/>
    </source>
</evidence>
<feature type="transmembrane region" description="Helical" evidence="9">
    <location>
        <begin position="12"/>
        <end position="38"/>
    </location>
</feature>
<keyword evidence="5" id="KW-0547">Nucleotide-binding</keyword>
<dbReference type="EC" id="2.7.13.3" evidence="2"/>
<sequence>MTEDDADPRRGWTLVGAGVAVLLLTVAAAGGAALGWGWSDLVETYTFTNLLIGAAFVLSGSVIGWHRPRNAVGVLFALAGLAHLISAACYPLVLIGVSGGWPAPLTRALAGLFSGSWPMGLTALALVALLRFPDGRTAGAPRWLWRVAEVWILVNGVLSASSGLVSPAPLIAGDPATVSLFAVAEFPVEFVDELTGVLGAPTVFLVIAAFVVRWRRGDDRARRQLLWLFLAFFAMLLLNSQRWLTDDGPILLLASTAFIPVAIGIAIVREQLLDIRLVWSRTLTYSLLILLVVGLYAGLVAAVASVVPPEADRPVTIVAAVAVALLFNPLRILLQRLISRAFFGTRGDPVRTAADVPTDGGLADVLAHLRATLRLSHLAVARDGRVLAEDGAAPPERDAVALAIAAEPGAELVIGLRSGERSLHRKDRQALTLVLPSIGLLLREQRLLEEVRRTRALSAQERERDRARLHRDLHDGLGPLLTGVALRLDAIANLVGRRDDRVDDAIARARAEVRLALDSVRRVVYGLRPVALGEGGLVGALQEQARGEQSPVVDVHVDEPLPELSPAVELTAYRIAMEALANARRHSRASAVSLTLRTQAGDLRMVIEDDGGETFGTVVPGAGIRSMRERAEELRGQVIAEPTARGWRVEATIPLA</sequence>
<dbReference type="InterPro" id="IPR036890">
    <property type="entry name" value="HATPase_C_sf"/>
</dbReference>
<evidence type="ECO:0000256" key="2">
    <source>
        <dbReference type="ARBA" id="ARBA00012438"/>
    </source>
</evidence>
<evidence type="ECO:0000256" key="7">
    <source>
        <dbReference type="ARBA" id="ARBA00022840"/>
    </source>
</evidence>
<comment type="caution">
    <text evidence="11">The sequence shown here is derived from an EMBL/GenBank/DDBJ whole genome shotgun (WGS) entry which is preliminary data.</text>
</comment>
<name>A0ABP7NG19_9MICO</name>
<dbReference type="InterPro" id="IPR011712">
    <property type="entry name" value="Sig_transdc_His_kin_sub3_dim/P"/>
</dbReference>
<feature type="transmembrane region" description="Helical" evidence="9">
    <location>
        <begin position="288"/>
        <end position="308"/>
    </location>
</feature>
<protein>
    <recommendedName>
        <fullName evidence="2">histidine kinase</fullName>
        <ecNumber evidence="2">2.7.13.3</ecNumber>
    </recommendedName>
</protein>
<evidence type="ECO:0000313" key="12">
    <source>
        <dbReference type="Proteomes" id="UP001501591"/>
    </source>
</evidence>
<dbReference type="InterPro" id="IPR050482">
    <property type="entry name" value="Sensor_HK_TwoCompSys"/>
</dbReference>
<proteinExistence type="predicted"/>
<reference evidence="12" key="1">
    <citation type="journal article" date="2019" name="Int. J. Syst. Evol. Microbiol.">
        <title>The Global Catalogue of Microorganisms (GCM) 10K type strain sequencing project: providing services to taxonomists for standard genome sequencing and annotation.</title>
        <authorList>
            <consortium name="The Broad Institute Genomics Platform"/>
            <consortium name="The Broad Institute Genome Sequencing Center for Infectious Disease"/>
            <person name="Wu L."/>
            <person name="Ma J."/>
        </authorList>
    </citation>
    <scope>NUCLEOTIDE SEQUENCE [LARGE SCALE GENOMIC DNA]</scope>
    <source>
        <strain evidence="12">JCM 17024</strain>
    </source>
</reference>
<keyword evidence="3" id="KW-0597">Phosphoprotein</keyword>
<dbReference type="SUPFAM" id="SSF55874">
    <property type="entry name" value="ATPase domain of HSP90 chaperone/DNA topoisomerase II/histidine kinase"/>
    <property type="match status" value="1"/>
</dbReference>
<dbReference type="PANTHER" id="PTHR24421:SF10">
    <property type="entry name" value="NITRATE_NITRITE SENSOR PROTEIN NARQ"/>
    <property type="match status" value="1"/>
</dbReference>
<keyword evidence="9" id="KW-0472">Membrane</keyword>
<feature type="domain" description="Signal transduction histidine kinase subgroup 3 dimerisation and phosphoacceptor" evidence="10">
    <location>
        <begin position="466"/>
        <end position="532"/>
    </location>
</feature>
<feature type="transmembrane region" description="Helical" evidence="9">
    <location>
        <begin position="150"/>
        <end position="172"/>
    </location>
</feature>
<evidence type="ECO:0000256" key="4">
    <source>
        <dbReference type="ARBA" id="ARBA00022679"/>
    </source>
</evidence>
<dbReference type="Gene3D" id="3.30.565.10">
    <property type="entry name" value="Histidine kinase-like ATPase, C-terminal domain"/>
    <property type="match status" value="1"/>
</dbReference>
<keyword evidence="8" id="KW-0902">Two-component regulatory system</keyword>
<evidence type="ECO:0000256" key="3">
    <source>
        <dbReference type="ARBA" id="ARBA00022553"/>
    </source>
</evidence>
<feature type="transmembrane region" description="Helical" evidence="9">
    <location>
        <begin position="194"/>
        <end position="213"/>
    </location>
</feature>
<organism evidence="11 12">
    <name type="scientific">Microbacterium soli</name>
    <dbReference type="NCBI Taxonomy" id="446075"/>
    <lineage>
        <taxon>Bacteria</taxon>
        <taxon>Bacillati</taxon>
        <taxon>Actinomycetota</taxon>
        <taxon>Actinomycetes</taxon>
        <taxon>Micrococcales</taxon>
        <taxon>Microbacteriaceae</taxon>
        <taxon>Microbacterium</taxon>
    </lineage>
</organism>
<evidence type="ECO:0000256" key="8">
    <source>
        <dbReference type="ARBA" id="ARBA00023012"/>
    </source>
</evidence>
<evidence type="ECO:0000256" key="1">
    <source>
        <dbReference type="ARBA" id="ARBA00000085"/>
    </source>
</evidence>
<keyword evidence="4" id="KW-0808">Transferase</keyword>
<dbReference type="PANTHER" id="PTHR24421">
    <property type="entry name" value="NITRATE/NITRITE SENSOR PROTEIN NARX-RELATED"/>
    <property type="match status" value="1"/>
</dbReference>
<keyword evidence="6" id="KW-0418">Kinase</keyword>
<evidence type="ECO:0000259" key="10">
    <source>
        <dbReference type="Pfam" id="PF07730"/>
    </source>
</evidence>
<keyword evidence="9" id="KW-1133">Transmembrane helix</keyword>
<gene>
    <name evidence="11" type="ORF">GCM10022383_22680</name>
</gene>
<dbReference type="RefSeq" id="WP_344819695.1">
    <property type="nucleotide sequence ID" value="NZ_BAABCP010000001.1"/>
</dbReference>
<feature type="transmembrane region" description="Helical" evidence="9">
    <location>
        <begin position="314"/>
        <end position="334"/>
    </location>
</feature>
<keyword evidence="12" id="KW-1185">Reference proteome</keyword>
<dbReference type="Gene3D" id="1.20.5.1930">
    <property type="match status" value="1"/>
</dbReference>
<feature type="transmembrane region" description="Helical" evidence="9">
    <location>
        <begin position="72"/>
        <end position="97"/>
    </location>
</feature>
<keyword evidence="7" id="KW-0067">ATP-binding</keyword>
<comment type="catalytic activity">
    <reaction evidence="1">
        <text>ATP + protein L-histidine = ADP + protein N-phospho-L-histidine.</text>
        <dbReference type="EC" id="2.7.13.3"/>
    </reaction>
</comment>
<accession>A0ABP7NG19</accession>
<dbReference type="EMBL" id="BAABCP010000001">
    <property type="protein sequence ID" value="GAA3944260.1"/>
    <property type="molecule type" value="Genomic_DNA"/>
</dbReference>
<dbReference type="Proteomes" id="UP001501591">
    <property type="component" value="Unassembled WGS sequence"/>
</dbReference>
<feature type="transmembrane region" description="Helical" evidence="9">
    <location>
        <begin position="109"/>
        <end position="130"/>
    </location>
</feature>
<evidence type="ECO:0000313" key="11">
    <source>
        <dbReference type="EMBL" id="GAA3944260.1"/>
    </source>
</evidence>
<feature type="transmembrane region" description="Helical" evidence="9">
    <location>
        <begin position="225"/>
        <end position="244"/>
    </location>
</feature>
<feature type="transmembrane region" description="Helical" evidence="9">
    <location>
        <begin position="44"/>
        <end position="65"/>
    </location>
</feature>
<dbReference type="CDD" id="cd16917">
    <property type="entry name" value="HATPase_UhpB-NarQ-NarX-like"/>
    <property type="match status" value="1"/>
</dbReference>
<evidence type="ECO:0000256" key="6">
    <source>
        <dbReference type="ARBA" id="ARBA00022777"/>
    </source>
</evidence>
<keyword evidence="9" id="KW-0812">Transmembrane</keyword>
<dbReference type="Pfam" id="PF07730">
    <property type="entry name" value="HisKA_3"/>
    <property type="match status" value="1"/>
</dbReference>
<feature type="transmembrane region" description="Helical" evidence="9">
    <location>
        <begin position="250"/>
        <end position="268"/>
    </location>
</feature>